<name>A0A6A6LBN4_HEVBR</name>
<keyword evidence="2" id="KW-1185">Reference proteome</keyword>
<evidence type="ECO:0000313" key="1">
    <source>
        <dbReference type="EMBL" id="KAF2298832.1"/>
    </source>
</evidence>
<dbReference type="EMBL" id="JAAGAX010000011">
    <property type="protein sequence ID" value="KAF2298832.1"/>
    <property type="molecule type" value="Genomic_DNA"/>
</dbReference>
<accession>A0A6A6LBN4</accession>
<proteinExistence type="predicted"/>
<reference evidence="1 2" key="1">
    <citation type="journal article" date="2020" name="Mol. Plant">
        <title>The Chromosome-Based Rubber Tree Genome Provides New Insights into Spurge Genome Evolution and Rubber Biosynthesis.</title>
        <authorList>
            <person name="Liu J."/>
            <person name="Shi C."/>
            <person name="Shi C.C."/>
            <person name="Li W."/>
            <person name="Zhang Q.J."/>
            <person name="Zhang Y."/>
            <person name="Li K."/>
            <person name="Lu H.F."/>
            <person name="Shi C."/>
            <person name="Zhu S.T."/>
            <person name="Xiao Z.Y."/>
            <person name="Nan H."/>
            <person name="Yue Y."/>
            <person name="Zhu X.G."/>
            <person name="Wu Y."/>
            <person name="Hong X.N."/>
            <person name="Fan G.Y."/>
            <person name="Tong Y."/>
            <person name="Zhang D."/>
            <person name="Mao C.L."/>
            <person name="Liu Y.L."/>
            <person name="Hao S.J."/>
            <person name="Liu W.Q."/>
            <person name="Lv M.Q."/>
            <person name="Zhang H.B."/>
            <person name="Liu Y."/>
            <person name="Hu-Tang G.R."/>
            <person name="Wang J.P."/>
            <person name="Wang J.H."/>
            <person name="Sun Y.H."/>
            <person name="Ni S.B."/>
            <person name="Chen W.B."/>
            <person name="Zhang X.C."/>
            <person name="Jiao Y.N."/>
            <person name="Eichler E.E."/>
            <person name="Li G.H."/>
            <person name="Liu X."/>
            <person name="Gao L.Z."/>
        </authorList>
    </citation>
    <scope>NUCLEOTIDE SEQUENCE [LARGE SCALE GENOMIC DNA]</scope>
    <source>
        <strain evidence="2">cv. GT1</strain>
        <tissue evidence="1">Leaf</tissue>
    </source>
</reference>
<dbReference type="Proteomes" id="UP000467840">
    <property type="component" value="Chromosome 1"/>
</dbReference>
<sequence length="206" mass="22538">MFGVREKCSFLVMRYANGVIAREKLGWWDWSLEPTRAEWLGASECKLNATANSFTPSRSIEMLAFTASSVGTLPLVAPVKTRNGCKSQKETSCSPVSVSTQLQPYDHRSGLNMLVLSPIGLGKQLHPIYGRKHCNRKQSASITCSAAMNARCSASGQTQTVTREAPTITKAPVRACGFSNCHVVVRASLALNYQVPRQSSNYLHDN</sequence>
<evidence type="ECO:0000313" key="2">
    <source>
        <dbReference type="Proteomes" id="UP000467840"/>
    </source>
</evidence>
<organism evidence="1 2">
    <name type="scientific">Hevea brasiliensis</name>
    <name type="common">Para rubber tree</name>
    <name type="synonym">Siphonia brasiliensis</name>
    <dbReference type="NCBI Taxonomy" id="3981"/>
    <lineage>
        <taxon>Eukaryota</taxon>
        <taxon>Viridiplantae</taxon>
        <taxon>Streptophyta</taxon>
        <taxon>Embryophyta</taxon>
        <taxon>Tracheophyta</taxon>
        <taxon>Spermatophyta</taxon>
        <taxon>Magnoliopsida</taxon>
        <taxon>eudicotyledons</taxon>
        <taxon>Gunneridae</taxon>
        <taxon>Pentapetalae</taxon>
        <taxon>rosids</taxon>
        <taxon>fabids</taxon>
        <taxon>Malpighiales</taxon>
        <taxon>Euphorbiaceae</taxon>
        <taxon>Crotonoideae</taxon>
        <taxon>Micrandreae</taxon>
        <taxon>Hevea</taxon>
    </lineage>
</organism>
<dbReference type="PANTHER" id="PTHR34938:SF1">
    <property type="entry name" value="PROTEIN FERTILITY RESTORER RF2, MITOCHONDRIAL"/>
    <property type="match status" value="1"/>
</dbReference>
<gene>
    <name evidence="1" type="ORF">GH714_028239</name>
</gene>
<dbReference type="PANTHER" id="PTHR34938">
    <property type="entry name" value="PROTEIN FERTILITY RESTORER RF2, MITOCHONDRIAL"/>
    <property type="match status" value="1"/>
</dbReference>
<dbReference type="GO" id="GO:0010027">
    <property type="term" value="P:thylakoid membrane organization"/>
    <property type="evidence" value="ECO:0007669"/>
    <property type="project" value="TreeGrafter"/>
</dbReference>
<dbReference type="InterPro" id="IPR040299">
    <property type="entry name" value="RF2K-like"/>
</dbReference>
<protein>
    <submittedName>
        <fullName evidence="1">Uncharacterized protein</fullName>
    </submittedName>
</protein>
<dbReference type="AlphaFoldDB" id="A0A6A6LBN4"/>
<dbReference type="GO" id="GO:0009658">
    <property type="term" value="P:chloroplast organization"/>
    <property type="evidence" value="ECO:0007669"/>
    <property type="project" value="TreeGrafter"/>
</dbReference>
<comment type="caution">
    <text evidence="1">The sequence shown here is derived from an EMBL/GenBank/DDBJ whole genome shotgun (WGS) entry which is preliminary data.</text>
</comment>
<dbReference type="GO" id="GO:0009507">
    <property type="term" value="C:chloroplast"/>
    <property type="evidence" value="ECO:0007669"/>
    <property type="project" value="TreeGrafter"/>
</dbReference>